<dbReference type="GO" id="GO:0001405">
    <property type="term" value="C:PAM complex, Tim23 associated import motor"/>
    <property type="evidence" value="ECO:0007669"/>
    <property type="project" value="TreeGrafter"/>
</dbReference>
<evidence type="ECO:0000256" key="12">
    <source>
        <dbReference type="ARBA" id="ARBA00067223"/>
    </source>
</evidence>
<dbReference type="SMART" id="SM00271">
    <property type="entry name" value="DnaJ"/>
    <property type="match status" value="1"/>
</dbReference>
<proteinExistence type="inferred from homology"/>
<evidence type="ECO:0000313" key="18">
    <source>
        <dbReference type="Proteomes" id="UP001280581"/>
    </source>
</evidence>
<keyword evidence="2 15" id="KW-0812">Transmembrane</keyword>
<dbReference type="FunFam" id="1.10.287.110:FF:000001">
    <property type="entry name" value="Import inner membrane translocase subunit tim14"/>
    <property type="match status" value="1"/>
</dbReference>
<evidence type="ECO:0000256" key="8">
    <source>
        <dbReference type="ARBA" id="ARBA00023186"/>
    </source>
</evidence>
<keyword evidence="18" id="KW-1185">Reference proteome</keyword>
<comment type="caution">
    <text evidence="17">The sequence shown here is derived from an EMBL/GenBank/DDBJ whole genome shotgun (WGS) entry which is preliminary data.</text>
</comment>
<feature type="region of interest" description="Disordered" evidence="14">
    <location>
        <begin position="1"/>
        <end position="26"/>
    </location>
</feature>
<evidence type="ECO:0000256" key="5">
    <source>
        <dbReference type="ARBA" id="ARBA00023010"/>
    </source>
</evidence>
<dbReference type="InterPro" id="IPR001623">
    <property type="entry name" value="DnaJ_domain"/>
</dbReference>
<accession>A0AAN6LNX5</accession>
<gene>
    <name evidence="17" type="ORF">GRF29_216g1239649</name>
</gene>
<dbReference type="EMBL" id="WVTA01000018">
    <property type="protein sequence ID" value="KAK3197778.1"/>
    <property type="molecule type" value="Genomic_DNA"/>
</dbReference>
<evidence type="ECO:0000256" key="14">
    <source>
        <dbReference type="SAM" id="MobiDB-lite"/>
    </source>
</evidence>
<reference evidence="17 18" key="1">
    <citation type="submission" date="2021-02" db="EMBL/GenBank/DDBJ databases">
        <title>Genome assembly of Pseudopithomyces chartarum.</title>
        <authorList>
            <person name="Jauregui R."/>
            <person name="Singh J."/>
            <person name="Voisey C."/>
        </authorList>
    </citation>
    <scope>NUCLEOTIDE SEQUENCE [LARGE SCALE GENOMIC DNA]</scope>
    <source>
        <strain evidence="17 18">AGR01</strain>
    </source>
</reference>
<sequence length="136" mass="15077">MSVPNQQISTYTPPQPQSAYPQQQPQQEKKGMSLWVWGIGLGAAAFFGRAGLVALRRSGAAGSALGRGYYKGGFEPKMTRREAALILEMPERGVTKELLRKKHRQLMLLNHPDRGGSPYLATKVNEAKELLDKEIK</sequence>
<evidence type="ECO:0000256" key="15">
    <source>
        <dbReference type="SAM" id="Phobius"/>
    </source>
</evidence>
<feature type="transmembrane region" description="Helical" evidence="15">
    <location>
        <begin position="34"/>
        <end position="55"/>
    </location>
</feature>
<keyword evidence="6" id="KW-0496">Mitochondrion</keyword>
<keyword evidence="5" id="KW-0811">Translocation</keyword>
<protein>
    <recommendedName>
        <fullName evidence="10">Mitochondrial import inner membrane translocase subunit TIM14</fullName>
    </recommendedName>
    <alternativeName>
        <fullName evidence="12">Mitochondrial import inner membrane translocase subunit tim14</fullName>
    </alternativeName>
    <alternativeName>
        <fullName evidence="11 13">Presequence translocated-associated motor subunit PAM18</fullName>
    </alternativeName>
</protein>
<keyword evidence="5" id="KW-0653">Protein transport</keyword>
<keyword evidence="5" id="KW-0813">Transport</keyword>
<evidence type="ECO:0000256" key="10">
    <source>
        <dbReference type="ARBA" id="ARBA00040828"/>
    </source>
</evidence>
<feature type="domain" description="J" evidence="16">
    <location>
        <begin position="81"/>
        <end position="136"/>
    </location>
</feature>
<keyword evidence="3" id="KW-0999">Mitochondrion inner membrane</keyword>
<evidence type="ECO:0000256" key="4">
    <source>
        <dbReference type="ARBA" id="ARBA00022989"/>
    </source>
</evidence>
<evidence type="ECO:0000256" key="3">
    <source>
        <dbReference type="ARBA" id="ARBA00022792"/>
    </source>
</evidence>
<comment type="similarity">
    <text evidence="9">Belongs to the TIM14 family.</text>
</comment>
<feature type="compositionally biased region" description="Low complexity" evidence="14">
    <location>
        <begin position="17"/>
        <end position="26"/>
    </location>
</feature>
<dbReference type="SUPFAM" id="SSF46565">
    <property type="entry name" value="Chaperone J-domain"/>
    <property type="match status" value="1"/>
</dbReference>
<keyword evidence="7 15" id="KW-0472">Membrane</keyword>
<evidence type="ECO:0000259" key="16">
    <source>
        <dbReference type="SMART" id="SM00271"/>
    </source>
</evidence>
<dbReference type="Proteomes" id="UP001280581">
    <property type="component" value="Unassembled WGS sequence"/>
</dbReference>
<dbReference type="InterPro" id="IPR036869">
    <property type="entry name" value="J_dom_sf"/>
</dbReference>
<evidence type="ECO:0000256" key="13">
    <source>
        <dbReference type="ARBA" id="ARBA00075483"/>
    </source>
</evidence>
<evidence type="ECO:0000256" key="9">
    <source>
        <dbReference type="ARBA" id="ARBA00038105"/>
    </source>
</evidence>
<evidence type="ECO:0000256" key="1">
    <source>
        <dbReference type="ARBA" id="ARBA00004434"/>
    </source>
</evidence>
<keyword evidence="8" id="KW-0143">Chaperone</keyword>
<evidence type="ECO:0000256" key="6">
    <source>
        <dbReference type="ARBA" id="ARBA00023128"/>
    </source>
</evidence>
<evidence type="ECO:0000256" key="7">
    <source>
        <dbReference type="ARBA" id="ARBA00023136"/>
    </source>
</evidence>
<evidence type="ECO:0000256" key="11">
    <source>
        <dbReference type="ARBA" id="ARBA00041716"/>
    </source>
</evidence>
<organism evidence="17 18">
    <name type="scientific">Pseudopithomyces chartarum</name>
    <dbReference type="NCBI Taxonomy" id="1892770"/>
    <lineage>
        <taxon>Eukaryota</taxon>
        <taxon>Fungi</taxon>
        <taxon>Dikarya</taxon>
        <taxon>Ascomycota</taxon>
        <taxon>Pezizomycotina</taxon>
        <taxon>Dothideomycetes</taxon>
        <taxon>Pleosporomycetidae</taxon>
        <taxon>Pleosporales</taxon>
        <taxon>Massarineae</taxon>
        <taxon>Didymosphaeriaceae</taxon>
        <taxon>Pseudopithomyces</taxon>
    </lineage>
</organism>
<keyword evidence="4 15" id="KW-1133">Transmembrane helix</keyword>
<evidence type="ECO:0000256" key="2">
    <source>
        <dbReference type="ARBA" id="ARBA00022692"/>
    </source>
</evidence>
<evidence type="ECO:0000313" key="17">
    <source>
        <dbReference type="EMBL" id="KAK3197778.1"/>
    </source>
</evidence>
<dbReference type="GO" id="GO:0001671">
    <property type="term" value="F:ATPase activator activity"/>
    <property type="evidence" value="ECO:0007669"/>
    <property type="project" value="TreeGrafter"/>
</dbReference>
<dbReference type="Gene3D" id="1.10.287.110">
    <property type="entry name" value="DnaJ domain"/>
    <property type="match status" value="1"/>
</dbReference>
<dbReference type="PANTHER" id="PTHR12763">
    <property type="match status" value="1"/>
</dbReference>
<dbReference type="GO" id="GO:0030150">
    <property type="term" value="P:protein import into mitochondrial matrix"/>
    <property type="evidence" value="ECO:0007669"/>
    <property type="project" value="TreeGrafter"/>
</dbReference>
<comment type="subcellular location">
    <subcellularLocation>
        <location evidence="1">Mitochondrion inner membrane</location>
        <topology evidence="1">Single-pass membrane protein</topology>
    </subcellularLocation>
</comment>
<dbReference type="PANTHER" id="PTHR12763:SF28">
    <property type="entry name" value="GEO10507P1-RELATED"/>
    <property type="match status" value="1"/>
</dbReference>
<name>A0AAN6LNX5_9PLEO</name>
<dbReference type="CDD" id="cd06257">
    <property type="entry name" value="DnaJ"/>
    <property type="match status" value="1"/>
</dbReference>
<dbReference type="AlphaFoldDB" id="A0AAN6LNX5"/>
<feature type="compositionally biased region" description="Polar residues" evidence="14">
    <location>
        <begin position="1"/>
        <end position="12"/>
    </location>
</feature>